<evidence type="ECO:0000313" key="4">
    <source>
        <dbReference type="Proteomes" id="UP000269352"/>
    </source>
</evidence>
<keyword evidence="4" id="KW-1185">Reference proteome</keyword>
<protein>
    <submittedName>
        <fullName evidence="3">Uncharacterized protein</fullName>
    </submittedName>
</protein>
<sequence length="232" mass="26587">MTIIDNRYGNKPNWNSYSTTTTAKPEKNKHPVEKNTPGNEDNKISKRNEKIDIKKERQSINISQFDIFLNAADEIEKLEEKVIDLKNEIVEAQSNLNDAQAGFDNIENMIHEKWGTATAEEEAVTRATQEQMEADEDMAIRTAVKDAINQAKEHLESAINDFSKNPTPENSAKLRAAEEAFVKAGDEMLKHEARRDEKLTKRHEEETERANAQIELRKAEEKLREAQERLAK</sequence>
<accession>A0A388TD53</accession>
<name>A0A388TD53_TERA1</name>
<feature type="compositionally biased region" description="Basic and acidic residues" evidence="2">
    <location>
        <begin position="24"/>
        <end position="33"/>
    </location>
</feature>
<gene>
    <name evidence="3" type="ORF">NO1_1581</name>
</gene>
<evidence type="ECO:0000256" key="1">
    <source>
        <dbReference type="SAM" id="Coils"/>
    </source>
</evidence>
<proteinExistence type="predicted"/>
<evidence type="ECO:0000256" key="2">
    <source>
        <dbReference type="SAM" id="MobiDB-lite"/>
    </source>
</evidence>
<dbReference type="Proteomes" id="UP000269352">
    <property type="component" value="Unassembled WGS sequence"/>
</dbReference>
<feature type="compositionally biased region" description="Polar residues" evidence="2">
    <location>
        <begin position="12"/>
        <end position="23"/>
    </location>
</feature>
<reference evidence="3 4" key="1">
    <citation type="journal article" date="2019" name="ISME J.">
        <title>Genome analyses of uncultured TG2/ZB3 bacteria in 'Margulisbacteria' specifically attached to ectosymbiotic spirochetes of protists in the termite gut.</title>
        <authorList>
            <person name="Utami Y.D."/>
            <person name="Kuwahara H."/>
            <person name="Igai K."/>
            <person name="Murakami T."/>
            <person name="Sugaya K."/>
            <person name="Morikawa T."/>
            <person name="Nagura Y."/>
            <person name="Yuki M."/>
            <person name="Deevong P."/>
            <person name="Inoue T."/>
            <person name="Kihara K."/>
            <person name="Lo N."/>
            <person name="Yamada A."/>
            <person name="Ohkuma M."/>
            <person name="Hongoh Y."/>
        </authorList>
    </citation>
    <scope>NUCLEOTIDE SEQUENCE [LARGE SCALE GENOMIC DNA]</scope>
    <source>
        <strain evidence="3">NkOx7-01</strain>
    </source>
</reference>
<feature type="region of interest" description="Disordered" evidence="2">
    <location>
        <begin position="186"/>
        <end position="232"/>
    </location>
</feature>
<dbReference type="AlphaFoldDB" id="A0A388TD53"/>
<dbReference type="EMBL" id="BGZN01000044">
    <property type="protein sequence ID" value="GBR74398.1"/>
    <property type="molecule type" value="Genomic_DNA"/>
</dbReference>
<organism evidence="3 4">
    <name type="scientific">Termititenax aidoneus</name>
    <dbReference type="NCBI Taxonomy" id="2218524"/>
    <lineage>
        <taxon>Bacteria</taxon>
        <taxon>Bacillati</taxon>
        <taxon>Candidatus Margulisiibacteriota</taxon>
        <taxon>Candidatus Termititenacia</taxon>
        <taxon>Candidatus Termititenacales</taxon>
        <taxon>Candidatus Termititenacaceae</taxon>
        <taxon>Candidatus Termititenax</taxon>
    </lineage>
</organism>
<keyword evidence="1" id="KW-0175">Coiled coil</keyword>
<comment type="caution">
    <text evidence="3">The sequence shown here is derived from an EMBL/GenBank/DDBJ whole genome shotgun (WGS) entry which is preliminary data.</text>
</comment>
<feature type="region of interest" description="Disordered" evidence="2">
    <location>
        <begin position="1"/>
        <end position="44"/>
    </location>
</feature>
<evidence type="ECO:0000313" key="3">
    <source>
        <dbReference type="EMBL" id="GBR74398.1"/>
    </source>
</evidence>
<feature type="coiled-coil region" evidence="1">
    <location>
        <begin position="68"/>
        <end position="109"/>
    </location>
</feature>